<keyword evidence="2 5" id="KW-0812">Transmembrane</keyword>
<keyword evidence="8" id="KW-1185">Reference proteome</keyword>
<evidence type="ECO:0000259" key="6">
    <source>
        <dbReference type="Pfam" id="PF01957"/>
    </source>
</evidence>
<dbReference type="RefSeq" id="WP_153239937.1">
    <property type="nucleotide sequence ID" value="NZ_CP036422.1"/>
</dbReference>
<dbReference type="PANTHER" id="PTHR33507">
    <property type="entry name" value="INNER MEMBRANE PROTEIN YBBJ"/>
    <property type="match status" value="1"/>
</dbReference>
<dbReference type="OrthoDB" id="5736095at2"/>
<name>A0A5P9NMS3_9GAMM</name>
<dbReference type="InterPro" id="IPR002810">
    <property type="entry name" value="NfeD-like_C"/>
</dbReference>
<dbReference type="EMBL" id="CP036422">
    <property type="protein sequence ID" value="QFU76795.1"/>
    <property type="molecule type" value="Genomic_DNA"/>
</dbReference>
<comment type="subcellular location">
    <subcellularLocation>
        <location evidence="1">Membrane</location>
        <topology evidence="1">Multi-pass membrane protein</topology>
    </subcellularLocation>
</comment>
<dbReference type="SUPFAM" id="SSF141322">
    <property type="entry name" value="NfeD domain-like"/>
    <property type="match status" value="1"/>
</dbReference>
<evidence type="ECO:0000256" key="1">
    <source>
        <dbReference type="ARBA" id="ARBA00004141"/>
    </source>
</evidence>
<proteinExistence type="predicted"/>
<dbReference type="PANTHER" id="PTHR33507:SF3">
    <property type="entry name" value="INNER MEMBRANE PROTEIN YBBJ"/>
    <property type="match status" value="1"/>
</dbReference>
<gene>
    <name evidence="7" type="ORF">EY643_14680</name>
</gene>
<evidence type="ECO:0000256" key="4">
    <source>
        <dbReference type="ARBA" id="ARBA00023136"/>
    </source>
</evidence>
<protein>
    <submittedName>
        <fullName evidence="7">NfeD family protein</fullName>
    </submittedName>
</protein>
<dbReference type="KEGG" id="halc:EY643_14680"/>
<feature type="domain" description="NfeD-like C-terminal" evidence="6">
    <location>
        <begin position="88"/>
        <end position="144"/>
    </location>
</feature>
<dbReference type="GO" id="GO:0005886">
    <property type="term" value="C:plasma membrane"/>
    <property type="evidence" value="ECO:0007669"/>
    <property type="project" value="TreeGrafter"/>
</dbReference>
<organism evidence="7 8">
    <name type="scientific">Halioglobus maricola</name>
    <dbReference type="NCBI Taxonomy" id="2601894"/>
    <lineage>
        <taxon>Bacteria</taxon>
        <taxon>Pseudomonadati</taxon>
        <taxon>Pseudomonadota</taxon>
        <taxon>Gammaproteobacteria</taxon>
        <taxon>Cellvibrionales</taxon>
        <taxon>Halieaceae</taxon>
        <taxon>Halioglobus</taxon>
    </lineage>
</organism>
<feature type="transmembrane region" description="Helical" evidence="5">
    <location>
        <begin position="6"/>
        <end position="22"/>
    </location>
</feature>
<reference evidence="7 8" key="1">
    <citation type="submission" date="2019-02" db="EMBL/GenBank/DDBJ databases">
        <authorList>
            <person name="Li S.-H."/>
        </authorList>
    </citation>
    <scope>NUCLEOTIDE SEQUENCE [LARGE SCALE GENOMIC DNA]</scope>
    <source>
        <strain evidence="7 8">IMCC14385</strain>
    </source>
</reference>
<feature type="transmembrane region" description="Helical" evidence="5">
    <location>
        <begin position="53"/>
        <end position="73"/>
    </location>
</feature>
<keyword evidence="3 5" id="KW-1133">Transmembrane helix</keyword>
<evidence type="ECO:0000313" key="7">
    <source>
        <dbReference type="EMBL" id="QFU76795.1"/>
    </source>
</evidence>
<evidence type="ECO:0000256" key="3">
    <source>
        <dbReference type="ARBA" id="ARBA00022989"/>
    </source>
</evidence>
<dbReference type="Gene3D" id="2.40.50.140">
    <property type="entry name" value="Nucleic acid-binding proteins"/>
    <property type="match status" value="1"/>
</dbReference>
<dbReference type="Proteomes" id="UP000326287">
    <property type="component" value="Chromosome"/>
</dbReference>
<dbReference type="Pfam" id="PF01957">
    <property type="entry name" value="NfeD"/>
    <property type="match status" value="1"/>
</dbReference>
<sequence length="147" mass="15801">METSGFELWHLWLIVGAVLLTAEILVPGFVLAGLGFAAMVAGIAQLITGSTGWALAAFSAGALVFFFGIRPLALKTFMDDKPSPFGVNAMIGKRVTISDSPDMGGDLQTTFRDTHWNVQSADDLMEGDEAEIIEVKSTVLVVKRINR</sequence>
<dbReference type="InterPro" id="IPR012340">
    <property type="entry name" value="NA-bd_OB-fold"/>
</dbReference>
<evidence type="ECO:0000256" key="5">
    <source>
        <dbReference type="SAM" id="Phobius"/>
    </source>
</evidence>
<dbReference type="AlphaFoldDB" id="A0A5P9NMS3"/>
<evidence type="ECO:0000313" key="8">
    <source>
        <dbReference type="Proteomes" id="UP000326287"/>
    </source>
</evidence>
<dbReference type="InterPro" id="IPR052165">
    <property type="entry name" value="Membrane_assoc_protease"/>
</dbReference>
<accession>A0A5P9NMS3</accession>
<keyword evidence="4 5" id="KW-0472">Membrane</keyword>
<evidence type="ECO:0000256" key="2">
    <source>
        <dbReference type="ARBA" id="ARBA00022692"/>
    </source>
</evidence>